<dbReference type="Gene3D" id="1.20.120.1080">
    <property type="match status" value="1"/>
</dbReference>
<organism evidence="8 9">
    <name type="scientific">Diaporthe helianthi</name>
    <dbReference type="NCBI Taxonomy" id="158607"/>
    <lineage>
        <taxon>Eukaryota</taxon>
        <taxon>Fungi</taxon>
        <taxon>Dikarya</taxon>
        <taxon>Ascomycota</taxon>
        <taxon>Pezizomycotina</taxon>
        <taxon>Sordariomycetes</taxon>
        <taxon>Sordariomycetidae</taxon>
        <taxon>Diaporthales</taxon>
        <taxon>Diaporthaceae</taxon>
        <taxon>Diaporthe</taxon>
    </lineage>
</organism>
<feature type="compositionally biased region" description="Basic residues" evidence="5">
    <location>
        <begin position="55"/>
        <end position="71"/>
    </location>
</feature>
<evidence type="ECO:0000259" key="7">
    <source>
        <dbReference type="PROSITE" id="PS51194"/>
    </source>
</evidence>
<feature type="compositionally biased region" description="Low complexity" evidence="5">
    <location>
        <begin position="1413"/>
        <end position="1433"/>
    </location>
</feature>
<dbReference type="GO" id="GO:0003723">
    <property type="term" value="F:RNA binding"/>
    <property type="evidence" value="ECO:0007669"/>
    <property type="project" value="TreeGrafter"/>
</dbReference>
<dbReference type="GO" id="GO:0016787">
    <property type="term" value="F:hydrolase activity"/>
    <property type="evidence" value="ECO:0007669"/>
    <property type="project" value="UniProtKB-KW"/>
</dbReference>
<dbReference type="InParanoid" id="A0A2P5I0C2"/>
<feature type="compositionally biased region" description="Basic and acidic residues" evidence="5">
    <location>
        <begin position="1340"/>
        <end position="1354"/>
    </location>
</feature>
<evidence type="ECO:0000256" key="2">
    <source>
        <dbReference type="ARBA" id="ARBA00022801"/>
    </source>
</evidence>
<evidence type="ECO:0000256" key="3">
    <source>
        <dbReference type="ARBA" id="ARBA00022806"/>
    </source>
</evidence>
<comment type="caution">
    <text evidence="8">The sequence shown here is derived from an EMBL/GenBank/DDBJ whole genome shotgun (WGS) entry which is preliminary data.</text>
</comment>
<dbReference type="PROSITE" id="PS51194">
    <property type="entry name" value="HELICASE_CTER"/>
    <property type="match status" value="1"/>
</dbReference>
<keyword evidence="9" id="KW-1185">Reference proteome</keyword>
<dbReference type="InterPro" id="IPR011709">
    <property type="entry name" value="DEAD-box_helicase_OB_fold"/>
</dbReference>
<dbReference type="GO" id="GO:0005524">
    <property type="term" value="F:ATP binding"/>
    <property type="evidence" value="ECO:0007669"/>
    <property type="project" value="UniProtKB-KW"/>
</dbReference>
<dbReference type="InterPro" id="IPR001650">
    <property type="entry name" value="Helicase_C-like"/>
</dbReference>
<dbReference type="OrthoDB" id="5600252at2759"/>
<dbReference type="EMBL" id="MAVT02000422">
    <property type="protein sequence ID" value="POS75965.1"/>
    <property type="molecule type" value="Genomic_DNA"/>
</dbReference>
<accession>A0A2P5I0C2</accession>
<evidence type="ECO:0000256" key="4">
    <source>
        <dbReference type="ARBA" id="ARBA00022840"/>
    </source>
</evidence>
<feature type="domain" description="Helicase C-terminal" evidence="7">
    <location>
        <begin position="781"/>
        <end position="955"/>
    </location>
</feature>
<dbReference type="InterPro" id="IPR027417">
    <property type="entry name" value="P-loop_NTPase"/>
</dbReference>
<sequence>MRYPFVNRRSLRFGSPRFCSLRPLLRPPPRNHDHQSQQSAEVALFSTSSSICHGHAKGRLPIRGKAPKPTKAHLPVAVSAKDGTSKHQERASPRPALDDISETPGENELEFTEEDLMRSETIQLPTRLELSKLPGGGEHGYKQTILRSTITSAVRALGGEISINHRQRRNKSNRPSCRAVITANFPKDNALIATGDGFPLEQAMRAAILHALAKMRARGLLTLISLPAKKAFPDEKSGLLEVYNYAARYQSIPDILVEKFKAFFSITIHMPEHDINVAIRNVASIEYAEAAAAHEFKRQAELYRLSQSNGNAVVRDRHVLSTDNVKDFFAFCRDTGEISGELRFLPTTRGEGLDGAKPLLKDLGFDVAVEHEVRTGSKQRTKLIVPLVAAVAIAKTRPHLFDNFSEALRAGDGKYLEKLGPKELVLAPEVIRELDLIQTLQWPHQSEPSPRGVARPHYETSPETRIKRALTSVQLARKSSQLKNKLDHFRTRSDLESLRQLRSELPMTQYASQVRQIVHDNVYCIIIGATGSGKTTQVPQILLDEAIENGDGASCNIICTQPRRIAATSVARRVALERAEKIQDTVGYHVRGEGRLPNPGGSIIYCTSGILLQRLLHDPDDVFDRVSHLVIDEVHDRELVLDFLLITLKNTLAARVAQGKKLPRVVFMSATIEAEQFAAYFRHSLPSEKPNECPALSVPGRTFPVQEYYLDEVLREMKSTHGGKKLGLLRTDEDTVEFLSAEGVDIPAINCNDEANVSGGGNPVDTDNAGEALLPLGLVATTVAHIAQTSKHGAILVFLPGLPEITKVDKLLRLQSPLGIRFDDALQFRIIMLHSSLQDSQKSVFDQVPEGCRKIILSTNIAETSVTIPDVRFVVDTGKSREKHYDQKRRITALQTRWISKSNAKQRAGRAGRVQDGVYYALFTRSRREWMRAVSLPELLRSDLQETCLDVKVQAFKMPVADFLAGAMEPPPPSAVDIAIRNLISLGALTEEEDLTALGRVLASLPVHPSLGKMILLGIIFRCLDPMIILGAAAQERPLIMNPLSEMSSVRRVKRWFAWNSASDHFMLVNAFSKARELSARSYRVADDFFSQNFISHSAYKNIQRTAHEIVNILAEAGLIENELHKPSLQYGGWTLNENSNKRSLIRALLVSGLYPNLAFSADGKAIRTAKEKGIQIHPSSVNNFGTPSANLFTFNELSLSIDRKSTFLRDVSSIRPLTALLFGGPLVQRDSVLHMDGWLPVSVRGPETPELSPGDTAVADKVMFLRRLLDRMLASTFNNLASHKTHAMDRMRRQLTFQLTRVLGSDSDELGEKLRSPAQKQKLRSPAQNEKLRSPAQNEKLEDKQDLRPRTTESENPAPMTKTAKLSKDDIQMRLKKQKAVLSKKGIQMRAKKQKDELKLILRRLEAKRPALRSTASRSTASRSEAPRSTAPKRSASQSKTRDRHDTWDRFGYQEVSF</sequence>
<dbReference type="PROSITE" id="PS51192">
    <property type="entry name" value="HELICASE_ATP_BIND_1"/>
    <property type="match status" value="1"/>
</dbReference>
<dbReference type="Pfam" id="PF00271">
    <property type="entry name" value="Helicase_C"/>
    <property type="match status" value="1"/>
</dbReference>
<dbReference type="CDD" id="cd18791">
    <property type="entry name" value="SF2_C_RHA"/>
    <property type="match status" value="1"/>
</dbReference>
<name>A0A2P5I0C2_DIAHE</name>
<dbReference type="Pfam" id="PF07717">
    <property type="entry name" value="OB_NTP_bind"/>
    <property type="match status" value="1"/>
</dbReference>
<keyword evidence="3" id="KW-0347">Helicase</keyword>
<dbReference type="GO" id="GO:0004386">
    <property type="term" value="F:helicase activity"/>
    <property type="evidence" value="ECO:0007669"/>
    <property type="project" value="UniProtKB-KW"/>
</dbReference>
<dbReference type="CDD" id="cd17917">
    <property type="entry name" value="DEXHc_RHA-like"/>
    <property type="match status" value="1"/>
</dbReference>
<dbReference type="InterPro" id="IPR014001">
    <property type="entry name" value="Helicase_ATP-bd"/>
</dbReference>
<feature type="region of interest" description="Disordered" evidence="5">
    <location>
        <begin position="1309"/>
        <end position="1371"/>
    </location>
</feature>
<dbReference type="InterPro" id="IPR007502">
    <property type="entry name" value="Helicase-assoc_dom"/>
</dbReference>
<evidence type="ECO:0000313" key="9">
    <source>
        <dbReference type="Proteomes" id="UP000094444"/>
    </source>
</evidence>
<dbReference type="PANTHER" id="PTHR18934:SF237">
    <property type="entry name" value="ATP-DEPENDENT DNA_RNA HELICASE DHX36"/>
    <property type="match status" value="1"/>
</dbReference>
<feature type="compositionally biased region" description="Basic and acidic residues" evidence="5">
    <location>
        <begin position="83"/>
        <end position="92"/>
    </location>
</feature>
<gene>
    <name evidence="8" type="ORF">DHEL01_v205648</name>
</gene>
<dbReference type="STRING" id="158607.A0A2P5I0C2"/>
<dbReference type="Pfam" id="PF00270">
    <property type="entry name" value="DEAD"/>
    <property type="match status" value="1"/>
</dbReference>
<dbReference type="InterPro" id="IPR048333">
    <property type="entry name" value="HA2_WH"/>
</dbReference>
<proteinExistence type="predicted"/>
<evidence type="ECO:0000256" key="5">
    <source>
        <dbReference type="SAM" id="MobiDB-lite"/>
    </source>
</evidence>
<protein>
    <submittedName>
        <fullName evidence="8">Helicase associated domain-containing protein</fullName>
    </submittedName>
</protein>
<dbReference type="SMART" id="SM00487">
    <property type="entry name" value="DEXDc"/>
    <property type="match status" value="1"/>
</dbReference>
<dbReference type="GO" id="GO:0005634">
    <property type="term" value="C:nucleus"/>
    <property type="evidence" value="ECO:0007669"/>
    <property type="project" value="TreeGrafter"/>
</dbReference>
<dbReference type="InterPro" id="IPR011545">
    <property type="entry name" value="DEAD/DEAH_box_helicase_dom"/>
</dbReference>
<evidence type="ECO:0000256" key="1">
    <source>
        <dbReference type="ARBA" id="ARBA00022741"/>
    </source>
</evidence>
<dbReference type="Gene3D" id="3.40.50.300">
    <property type="entry name" value="P-loop containing nucleotide triphosphate hydrolases"/>
    <property type="match status" value="2"/>
</dbReference>
<dbReference type="SMART" id="SM00490">
    <property type="entry name" value="HELICc"/>
    <property type="match status" value="1"/>
</dbReference>
<feature type="domain" description="Helicase ATP-binding" evidence="6">
    <location>
        <begin position="515"/>
        <end position="690"/>
    </location>
</feature>
<feature type="region of interest" description="Disordered" evidence="5">
    <location>
        <begin position="1407"/>
        <end position="1459"/>
    </location>
</feature>
<dbReference type="Proteomes" id="UP000094444">
    <property type="component" value="Unassembled WGS sequence"/>
</dbReference>
<keyword evidence="2" id="KW-0378">Hydrolase</keyword>
<feature type="region of interest" description="Disordered" evidence="5">
    <location>
        <begin position="55"/>
        <end position="106"/>
    </location>
</feature>
<dbReference type="SUPFAM" id="SSF52540">
    <property type="entry name" value="P-loop containing nucleoside triphosphate hydrolases"/>
    <property type="match status" value="1"/>
</dbReference>
<dbReference type="Pfam" id="PF21010">
    <property type="entry name" value="HA2_C"/>
    <property type="match status" value="1"/>
</dbReference>
<keyword evidence="1" id="KW-0547">Nucleotide-binding</keyword>
<keyword evidence="4" id="KW-0067">ATP-binding</keyword>
<reference evidence="8" key="1">
    <citation type="submission" date="2017-09" db="EMBL/GenBank/DDBJ databases">
        <title>Polyketide synthases of a Diaporthe helianthi virulent isolate.</title>
        <authorList>
            <person name="Baroncelli R."/>
        </authorList>
    </citation>
    <scope>NUCLEOTIDE SEQUENCE [LARGE SCALE GENOMIC DNA]</scope>
    <source>
        <strain evidence="8">7/96</strain>
    </source>
</reference>
<dbReference type="Pfam" id="PF04408">
    <property type="entry name" value="WHD_HA2"/>
    <property type="match status" value="1"/>
</dbReference>
<evidence type="ECO:0000313" key="8">
    <source>
        <dbReference type="EMBL" id="POS75965.1"/>
    </source>
</evidence>
<dbReference type="PANTHER" id="PTHR18934">
    <property type="entry name" value="ATP-DEPENDENT RNA HELICASE"/>
    <property type="match status" value="1"/>
</dbReference>
<feature type="compositionally biased region" description="Basic and acidic residues" evidence="5">
    <location>
        <begin position="1441"/>
        <end position="1450"/>
    </location>
</feature>
<evidence type="ECO:0000259" key="6">
    <source>
        <dbReference type="PROSITE" id="PS51192"/>
    </source>
</evidence>
<dbReference type="SMART" id="SM00847">
    <property type="entry name" value="HA2"/>
    <property type="match status" value="1"/>
</dbReference>